<evidence type="ECO:0000256" key="4">
    <source>
        <dbReference type="ARBA" id="ARBA00022898"/>
    </source>
</evidence>
<evidence type="ECO:0000313" key="8">
    <source>
        <dbReference type="EMBL" id="RSD30290.1"/>
    </source>
</evidence>
<dbReference type="EC" id="4.1.1.22" evidence="8"/>
<evidence type="ECO:0000256" key="5">
    <source>
        <dbReference type="ARBA" id="ARBA00023239"/>
    </source>
</evidence>
<dbReference type="InterPro" id="IPR002129">
    <property type="entry name" value="PyrdxlP-dep_de-COase"/>
</dbReference>
<evidence type="ECO:0000256" key="3">
    <source>
        <dbReference type="ARBA" id="ARBA00022793"/>
    </source>
</evidence>
<evidence type="ECO:0000256" key="6">
    <source>
        <dbReference type="PIRSR" id="PIRSR602129-50"/>
    </source>
</evidence>
<comment type="cofactor">
    <cofactor evidence="1 6 7">
        <name>pyridoxal 5'-phosphate</name>
        <dbReference type="ChEBI" id="CHEBI:597326"/>
    </cofactor>
</comment>
<dbReference type="EMBL" id="RSFA01000073">
    <property type="protein sequence ID" value="RSD30290.1"/>
    <property type="molecule type" value="Genomic_DNA"/>
</dbReference>
<feature type="modified residue" description="N6-(pyridoxal phosphate)lysine" evidence="6">
    <location>
        <position position="233"/>
    </location>
</feature>
<name>A0A427U0V8_9VIBR</name>
<evidence type="ECO:0000256" key="1">
    <source>
        <dbReference type="ARBA" id="ARBA00001933"/>
    </source>
</evidence>
<dbReference type="SUPFAM" id="SSF53383">
    <property type="entry name" value="PLP-dependent transferases"/>
    <property type="match status" value="1"/>
</dbReference>
<keyword evidence="3" id="KW-0210">Decarboxylase</keyword>
<dbReference type="RefSeq" id="WP_125322466.1">
    <property type="nucleotide sequence ID" value="NZ_AP024890.1"/>
</dbReference>
<gene>
    <name evidence="8" type="ORF">EJA03_14570</name>
</gene>
<dbReference type="PANTHER" id="PTHR46101">
    <property type="match status" value="1"/>
</dbReference>
<dbReference type="InterPro" id="IPR015424">
    <property type="entry name" value="PyrdxlP-dep_Trfase"/>
</dbReference>
<keyword evidence="5 7" id="KW-0456">Lyase</keyword>
<dbReference type="PANTHER" id="PTHR46101:SF2">
    <property type="entry name" value="SERINE DECARBOXYLASE"/>
    <property type="match status" value="1"/>
</dbReference>
<dbReference type="OrthoDB" id="9803665at2"/>
<dbReference type="InterPro" id="IPR015421">
    <property type="entry name" value="PyrdxlP-dep_Trfase_major"/>
</dbReference>
<sequence>MPLSYVDTQRLRDLYKVCTESQHQMLGYPVATDYDYRDLWSFFQFSINNIGDWAEPSNYPMDTFEFEQDVVEYFCKLYHTTLDEAWGYVTNGGTEGNMYGCYLAREKFPSGIVYFSDDTHYSVMKIVRFLNIEYQMVASNDMGEMDYDDLEFSLRANIGKSPVIFANIGTTMLGAIDDLKQIQQRLQKVGIPREQYYIHADAACHGMIVPYLDNPPRFSFKHGIDSISVSGHKMLGSPIPCGMVLALTKHTDKVSHQIEYIAAPDKTLTGSRSGLTPLFLWKFIRSSSEQEKKQRVYDCLELAEQVVITLNKNGISAWRHANSPIVVFPKPSEALWRKYHLAVSNNIAHIIIAGQTTVDPTQLYQVLDELIAENQSEMQEEGNDERLKINELAV</sequence>
<keyword evidence="4 6" id="KW-0663">Pyridoxal phosphate</keyword>
<dbReference type="Gene3D" id="3.40.640.10">
    <property type="entry name" value="Type I PLP-dependent aspartate aminotransferase-like (Major domain)"/>
    <property type="match status" value="1"/>
</dbReference>
<comment type="caution">
    <text evidence="8">The sequence shown here is derived from an EMBL/GenBank/DDBJ whole genome shotgun (WGS) entry which is preliminary data.</text>
</comment>
<dbReference type="InterPro" id="IPR051151">
    <property type="entry name" value="Group_II_Decarboxylase"/>
</dbReference>
<keyword evidence="9" id="KW-1185">Reference proteome</keyword>
<dbReference type="GO" id="GO:0019752">
    <property type="term" value="P:carboxylic acid metabolic process"/>
    <property type="evidence" value="ECO:0007669"/>
    <property type="project" value="InterPro"/>
</dbReference>
<dbReference type="Proteomes" id="UP000269041">
    <property type="component" value="Unassembled WGS sequence"/>
</dbReference>
<dbReference type="AlphaFoldDB" id="A0A427U0V8"/>
<protein>
    <submittedName>
        <fullName evidence="8">Histidine decarboxylase</fullName>
        <ecNumber evidence="8">4.1.1.22</ecNumber>
    </submittedName>
</protein>
<evidence type="ECO:0000313" key="9">
    <source>
        <dbReference type="Proteomes" id="UP000269041"/>
    </source>
</evidence>
<organism evidence="8 9">
    <name type="scientific">Vibrio pectenicida</name>
    <dbReference type="NCBI Taxonomy" id="62763"/>
    <lineage>
        <taxon>Bacteria</taxon>
        <taxon>Pseudomonadati</taxon>
        <taxon>Pseudomonadota</taxon>
        <taxon>Gammaproteobacteria</taxon>
        <taxon>Vibrionales</taxon>
        <taxon>Vibrionaceae</taxon>
        <taxon>Vibrio</taxon>
    </lineage>
</organism>
<dbReference type="Pfam" id="PF00282">
    <property type="entry name" value="Pyridoxal_deC"/>
    <property type="match status" value="1"/>
</dbReference>
<dbReference type="GO" id="GO:0004398">
    <property type="term" value="F:histidine decarboxylase activity"/>
    <property type="evidence" value="ECO:0007669"/>
    <property type="project" value="UniProtKB-EC"/>
</dbReference>
<dbReference type="GO" id="GO:0030170">
    <property type="term" value="F:pyridoxal phosphate binding"/>
    <property type="evidence" value="ECO:0007669"/>
    <property type="project" value="InterPro"/>
</dbReference>
<evidence type="ECO:0000256" key="2">
    <source>
        <dbReference type="ARBA" id="ARBA00009533"/>
    </source>
</evidence>
<proteinExistence type="inferred from homology"/>
<reference evidence="8 9" key="1">
    <citation type="submission" date="2018-12" db="EMBL/GenBank/DDBJ databases">
        <title>Genomic taxonomy of the Vibrionaceae family.</title>
        <authorList>
            <person name="Gomez-Gil B."/>
            <person name="Enciso-Ibarra K."/>
        </authorList>
    </citation>
    <scope>NUCLEOTIDE SEQUENCE [LARGE SCALE GENOMIC DNA]</scope>
    <source>
        <strain evidence="8 9">CAIM 594</strain>
    </source>
</reference>
<evidence type="ECO:0000256" key="7">
    <source>
        <dbReference type="RuleBase" id="RU000382"/>
    </source>
</evidence>
<comment type="similarity">
    <text evidence="2 7">Belongs to the group II decarboxylase family.</text>
</comment>
<accession>A0A427U0V8</accession>
<dbReference type="NCBIfam" id="NF002748">
    <property type="entry name" value="PRK02769.1"/>
    <property type="match status" value="1"/>
</dbReference>